<proteinExistence type="predicted"/>
<name>A0ABP1A0L7_9BRYO</name>
<evidence type="ECO:0000313" key="2">
    <source>
        <dbReference type="Proteomes" id="UP001497522"/>
    </source>
</evidence>
<gene>
    <name evidence="1" type="ORF">CSSPJE1EN2_LOCUS26492</name>
</gene>
<evidence type="ECO:0000313" key="1">
    <source>
        <dbReference type="EMBL" id="CAK9856560.1"/>
    </source>
</evidence>
<protein>
    <recommendedName>
        <fullName evidence="3">Retrotransposon gag domain-containing protein</fullName>
    </recommendedName>
</protein>
<organism evidence="1 2">
    <name type="scientific">Sphagnum jensenii</name>
    <dbReference type="NCBI Taxonomy" id="128206"/>
    <lineage>
        <taxon>Eukaryota</taxon>
        <taxon>Viridiplantae</taxon>
        <taxon>Streptophyta</taxon>
        <taxon>Embryophyta</taxon>
        <taxon>Bryophyta</taxon>
        <taxon>Sphagnophytina</taxon>
        <taxon>Sphagnopsida</taxon>
        <taxon>Sphagnales</taxon>
        <taxon>Sphagnaceae</taxon>
        <taxon>Sphagnum</taxon>
    </lineage>
</organism>
<accession>A0ABP1A0L7</accession>
<evidence type="ECO:0008006" key="3">
    <source>
        <dbReference type="Google" id="ProtNLM"/>
    </source>
</evidence>
<dbReference type="EMBL" id="CAXHBF010000544">
    <property type="protein sequence ID" value="CAK9856560.1"/>
    <property type="molecule type" value="Genomic_DNA"/>
</dbReference>
<reference evidence="1" key="1">
    <citation type="submission" date="2024-03" db="EMBL/GenBank/DDBJ databases">
        <authorList>
            <consortium name="ELIXIR-Norway"/>
            <consortium name="Elixir Norway"/>
        </authorList>
    </citation>
    <scope>NUCLEOTIDE SEQUENCE</scope>
</reference>
<sequence>MSSSSNGEDSVELVNQESYELNLAHRFDVNTIQDEPRRGSVILHFVGFGVVRIVGINPSEARIGDVAVEVAHSGFYTRAQNFWKMTSPQGLDDLFWGRDHEDITDWTERLTMATEVRDLTPDKLFKIVKLNLRGRAKDWFRRLQPVPTNWTELRTLMIQNYGSIDADDIRMTFGCHQA</sequence>
<keyword evidence="2" id="KW-1185">Reference proteome</keyword>
<dbReference type="Proteomes" id="UP001497522">
    <property type="component" value="Unassembled WGS sequence"/>
</dbReference>
<comment type="caution">
    <text evidence="1">The sequence shown here is derived from an EMBL/GenBank/DDBJ whole genome shotgun (WGS) entry which is preliminary data.</text>
</comment>